<keyword evidence="6" id="KW-1185">Reference proteome</keyword>
<comment type="function">
    <text evidence="3">Required for flagellar hook formation. May act as a scaffolding protein.</text>
</comment>
<organism evidence="5 6">
    <name type="scientific">Acetitomaculum ruminis DSM 5522</name>
    <dbReference type="NCBI Taxonomy" id="1120918"/>
    <lineage>
        <taxon>Bacteria</taxon>
        <taxon>Bacillati</taxon>
        <taxon>Bacillota</taxon>
        <taxon>Clostridia</taxon>
        <taxon>Lachnospirales</taxon>
        <taxon>Lachnospiraceae</taxon>
        <taxon>Acetitomaculum</taxon>
    </lineage>
</organism>
<dbReference type="Proteomes" id="UP000198838">
    <property type="component" value="Unassembled WGS sequence"/>
</dbReference>
<dbReference type="RefSeq" id="WP_092873333.1">
    <property type="nucleotide sequence ID" value="NZ_FOJY01000015.1"/>
</dbReference>
<evidence type="ECO:0000256" key="2">
    <source>
        <dbReference type="ARBA" id="ARBA00022795"/>
    </source>
</evidence>
<evidence type="ECO:0000256" key="1">
    <source>
        <dbReference type="ARBA" id="ARBA00010577"/>
    </source>
</evidence>
<dbReference type="Pfam" id="PF03963">
    <property type="entry name" value="FlgD"/>
    <property type="match status" value="1"/>
</dbReference>
<gene>
    <name evidence="5" type="ORF">SAMN05216249_11540</name>
</gene>
<comment type="similarity">
    <text evidence="1 3">Belongs to the FlgD family.</text>
</comment>
<dbReference type="EMBL" id="FOJY01000015">
    <property type="protein sequence ID" value="SFB25089.1"/>
    <property type="molecule type" value="Genomic_DNA"/>
</dbReference>
<reference evidence="5 6" key="1">
    <citation type="submission" date="2016-10" db="EMBL/GenBank/DDBJ databases">
        <authorList>
            <person name="de Groot N.N."/>
        </authorList>
    </citation>
    <scope>NUCLEOTIDE SEQUENCE [LARGE SCALE GENOMIC DNA]</scope>
    <source>
        <strain evidence="5 6">DSM 5522</strain>
    </source>
</reference>
<keyword evidence="5" id="KW-0282">Flagellum</keyword>
<accession>A0A1I0ZH52</accession>
<sequence length="214" mass="23583">MPNIVPVVDGVIQSDKGKESSNTTKKSNSSMDKNAFLQLLVAEMQYQDPLEPTANTEYISQFATFSQLEELQNVSAVTKQTLGSDLIGKIVVVQSTDKQGATNYVEGMVDYILQQNNNTYLSVNGGLYKVDDLYQVVDQDYYEAMDVLEALYEKLSALPATDKLTLSDQAAVTTARRLYNSLNEKGKGYVSSELLNILTDAEEKIAELKKAVIG</sequence>
<evidence type="ECO:0000313" key="5">
    <source>
        <dbReference type="EMBL" id="SFB25089.1"/>
    </source>
</evidence>
<protein>
    <recommendedName>
        <fullName evidence="3">Basal-body rod modification protein FlgD</fullName>
    </recommendedName>
</protein>
<keyword evidence="5" id="KW-0969">Cilium</keyword>
<dbReference type="OrthoDB" id="280334at2"/>
<feature type="region of interest" description="Disordered" evidence="4">
    <location>
        <begin position="1"/>
        <end position="30"/>
    </location>
</feature>
<dbReference type="GO" id="GO:0044781">
    <property type="term" value="P:bacterial-type flagellum organization"/>
    <property type="evidence" value="ECO:0007669"/>
    <property type="project" value="UniProtKB-UniRule"/>
</dbReference>
<dbReference type="STRING" id="1120918.SAMN05216249_11540"/>
<evidence type="ECO:0000256" key="3">
    <source>
        <dbReference type="RuleBase" id="RU362076"/>
    </source>
</evidence>
<evidence type="ECO:0000256" key="4">
    <source>
        <dbReference type="SAM" id="MobiDB-lite"/>
    </source>
</evidence>
<proteinExistence type="inferred from homology"/>
<feature type="compositionally biased region" description="Low complexity" evidence="4">
    <location>
        <begin position="20"/>
        <end position="30"/>
    </location>
</feature>
<name>A0A1I0ZH52_9FIRM</name>
<keyword evidence="5" id="KW-0966">Cell projection</keyword>
<evidence type="ECO:0000313" key="6">
    <source>
        <dbReference type="Proteomes" id="UP000198838"/>
    </source>
</evidence>
<dbReference type="InterPro" id="IPR005648">
    <property type="entry name" value="FlgD"/>
</dbReference>
<keyword evidence="2 3" id="KW-1005">Bacterial flagellum biogenesis</keyword>
<dbReference type="AlphaFoldDB" id="A0A1I0ZH52"/>